<gene>
    <name evidence="1" type="ORF">WISP_113869</name>
</gene>
<reference evidence="1" key="1">
    <citation type="submission" date="2019-10" db="EMBL/GenBank/DDBJ databases">
        <authorList>
            <person name="Soares A.E.R."/>
            <person name="Aleixo A."/>
            <person name="Schneider P."/>
            <person name="Miyaki C.Y."/>
            <person name="Schneider M.P."/>
            <person name="Mello C."/>
            <person name="Vasconcelos A.T.R."/>
        </authorList>
    </citation>
    <scope>NUCLEOTIDE SEQUENCE</scope>
    <source>
        <tissue evidence="1">Muscle</tissue>
    </source>
</reference>
<sequence length="115" mass="13487">MWGDNKRSYFKYINDNRQYRTIIDPFQDEDDHLMHRGGDKAEVFNSFFASVFNRPRGSQYTDLEDHDCENDQNPKIVRDLLLQLDPRKSTGPVGIHPRILKMLAVGIAKPLFMIF</sequence>
<evidence type="ECO:0000313" key="1">
    <source>
        <dbReference type="EMBL" id="KAJ7409537.1"/>
    </source>
</evidence>
<evidence type="ECO:0000313" key="2">
    <source>
        <dbReference type="Proteomes" id="UP001145742"/>
    </source>
</evidence>
<organism evidence="1 2">
    <name type="scientific">Willisornis vidua</name>
    <name type="common">Xingu scale-backed antbird</name>
    <dbReference type="NCBI Taxonomy" id="1566151"/>
    <lineage>
        <taxon>Eukaryota</taxon>
        <taxon>Metazoa</taxon>
        <taxon>Chordata</taxon>
        <taxon>Craniata</taxon>
        <taxon>Vertebrata</taxon>
        <taxon>Euteleostomi</taxon>
        <taxon>Archelosauria</taxon>
        <taxon>Archosauria</taxon>
        <taxon>Dinosauria</taxon>
        <taxon>Saurischia</taxon>
        <taxon>Theropoda</taxon>
        <taxon>Coelurosauria</taxon>
        <taxon>Aves</taxon>
        <taxon>Neognathae</taxon>
        <taxon>Neoaves</taxon>
        <taxon>Telluraves</taxon>
        <taxon>Australaves</taxon>
        <taxon>Passeriformes</taxon>
        <taxon>Thamnophilidae</taxon>
        <taxon>Willisornis</taxon>
    </lineage>
</organism>
<proteinExistence type="predicted"/>
<dbReference type="PANTHER" id="PTHR33395:SF22">
    <property type="entry name" value="REVERSE TRANSCRIPTASE DOMAIN-CONTAINING PROTEIN"/>
    <property type="match status" value="1"/>
</dbReference>
<accession>A0ABQ9CUR2</accession>
<dbReference type="PANTHER" id="PTHR33395">
    <property type="entry name" value="TRANSCRIPTASE, PUTATIVE-RELATED-RELATED"/>
    <property type="match status" value="1"/>
</dbReference>
<keyword evidence="2" id="KW-1185">Reference proteome</keyword>
<comment type="caution">
    <text evidence="1">The sequence shown here is derived from an EMBL/GenBank/DDBJ whole genome shotgun (WGS) entry which is preliminary data.</text>
</comment>
<dbReference type="Proteomes" id="UP001145742">
    <property type="component" value="Unassembled WGS sequence"/>
</dbReference>
<dbReference type="EMBL" id="WHWB01034466">
    <property type="protein sequence ID" value="KAJ7409537.1"/>
    <property type="molecule type" value="Genomic_DNA"/>
</dbReference>
<protein>
    <submittedName>
        <fullName evidence="1">Uncharacterized protein</fullName>
    </submittedName>
</protein>
<name>A0ABQ9CUR2_9PASS</name>